<keyword evidence="2" id="KW-1185">Reference proteome</keyword>
<accession>A0A5B9MLN0</accession>
<reference evidence="1 2" key="1">
    <citation type="submission" date="2019-02" db="EMBL/GenBank/DDBJ databases">
        <title>Planctomycetal bacteria perform biofilm scaping via a novel small molecule.</title>
        <authorList>
            <person name="Jeske O."/>
            <person name="Boedeker C."/>
            <person name="Wiegand S."/>
            <person name="Breitling P."/>
            <person name="Kallscheuer N."/>
            <person name="Jogler M."/>
            <person name="Rohde M."/>
            <person name="Petersen J."/>
            <person name="Medema M.H."/>
            <person name="Surup F."/>
            <person name="Jogler C."/>
        </authorList>
    </citation>
    <scope>NUCLEOTIDE SEQUENCE [LARGE SCALE GENOMIC DNA]</scope>
    <source>
        <strain evidence="1 2">Mal15</strain>
    </source>
</reference>
<dbReference type="KEGG" id="smam:Mal15_46250"/>
<dbReference type="AlphaFoldDB" id="A0A5B9MLN0"/>
<organism evidence="1 2">
    <name type="scientific">Stieleria maiorica</name>
    <dbReference type="NCBI Taxonomy" id="2795974"/>
    <lineage>
        <taxon>Bacteria</taxon>
        <taxon>Pseudomonadati</taxon>
        <taxon>Planctomycetota</taxon>
        <taxon>Planctomycetia</taxon>
        <taxon>Pirellulales</taxon>
        <taxon>Pirellulaceae</taxon>
        <taxon>Stieleria</taxon>
    </lineage>
</organism>
<dbReference type="EMBL" id="CP036264">
    <property type="protein sequence ID" value="QEG00555.1"/>
    <property type="molecule type" value="Genomic_DNA"/>
</dbReference>
<name>A0A5B9MLN0_9BACT</name>
<sequence>MYIKSTIRERPDLKSVLSEGTVDEPSIVIRTPGGVHDLLLTQDAYSKPQLRALIFPLKSIVEETLKFMVPQSQGVVKGMSVVIDLTVKMAEAIEESLADSLEPIDATDQLCSTLEHSDDETHQQAMNSMFGLGRKPEGIVSFIASLDDETTMEYCKPLGDVLGAAPFLKEFFQIGSFVVQSLDAPKESHLGAAVPNGISMDSLRKRLEQ</sequence>
<evidence type="ECO:0000313" key="2">
    <source>
        <dbReference type="Proteomes" id="UP000321353"/>
    </source>
</evidence>
<proteinExistence type="predicted"/>
<dbReference type="Proteomes" id="UP000321353">
    <property type="component" value="Chromosome"/>
</dbReference>
<gene>
    <name evidence="1" type="ORF">Mal15_46250</name>
</gene>
<evidence type="ECO:0000313" key="1">
    <source>
        <dbReference type="EMBL" id="QEG00555.1"/>
    </source>
</evidence>
<protein>
    <submittedName>
        <fullName evidence="1">Uncharacterized protein</fullName>
    </submittedName>
</protein>